<dbReference type="RefSeq" id="WP_164133051.1">
    <property type="nucleotide sequence ID" value="NZ_JAAGOX010000057.1"/>
</dbReference>
<dbReference type="GO" id="GO:1990189">
    <property type="term" value="F:protein N-terminal-serine acetyltransferase activity"/>
    <property type="evidence" value="ECO:0007669"/>
    <property type="project" value="TreeGrafter"/>
</dbReference>
<dbReference type="EMBL" id="JAAGOX010000057">
    <property type="protein sequence ID" value="NDW48048.1"/>
    <property type="molecule type" value="Genomic_DNA"/>
</dbReference>
<dbReference type="InterPro" id="IPR051908">
    <property type="entry name" value="Ribosomal_N-acetyltransferase"/>
</dbReference>
<dbReference type="PROSITE" id="PS51186">
    <property type="entry name" value="GNAT"/>
    <property type="match status" value="1"/>
</dbReference>
<organism evidence="2">
    <name type="scientific">Ruegeria sp. PrR005</name>
    <dbReference type="NCBI Taxonomy" id="2706882"/>
    <lineage>
        <taxon>Bacteria</taxon>
        <taxon>Pseudomonadati</taxon>
        <taxon>Pseudomonadota</taxon>
        <taxon>Alphaproteobacteria</taxon>
        <taxon>Rhodobacterales</taxon>
        <taxon>Roseobacteraceae</taxon>
        <taxon>Ruegeria</taxon>
    </lineage>
</organism>
<dbReference type="InterPro" id="IPR000182">
    <property type="entry name" value="GNAT_dom"/>
</dbReference>
<protein>
    <submittedName>
        <fullName evidence="2">GNAT family N-acetyltransferase</fullName>
    </submittedName>
</protein>
<dbReference type="SUPFAM" id="SSF55729">
    <property type="entry name" value="Acyl-CoA N-acyltransferases (Nat)"/>
    <property type="match status" value="1"/>
</dbReference>
<keyword evidence="2" id="KW-0808">Transferase</keyword>
<evidence type="ECO:0000313" key="2">
    <source>
        <dbReference type="EMBL" id="NDW48048.1"/>
    </source>
</evidence>
<dbReference type="GO" id="GO:0008999">
    <property type="term" value="F:protein-N-terminal-alanine acetyltransferase activity"/>
    <property type="evidence" value="ECO:0007669"/>
    <property type="project" value="TreeGrafter"/>
</dbReference>
<accession>A0A6B2NX68</accession>
<evidence type="ECO:0000259" key="1">
    <source>
        <dbReference type="PROSITE" id="PS51186"/>
    </source>
</evidence>
<sequence>MDHEINLLGQPIGFALPEWQPRSRPDRRVLEGRFARLEPLDVARHAEDLWHAFAADVEGRSWTYMPFGPFGGQAAFAAFLATMSQGDDPVYYSILDLASGRASGIASFMRVQPEHGVIEVGGIAFAPILQRTPAATEAMFLMMAHAFDDLGYRRYEWKCDALNAASRRAASRLGFRYDGLFEQAVVYKGRNRDTAWFSILDRDWPKVKRGFETWLLPENFDAEGRQRYGLAACRA</sequence>
<proteinExistence type="predicted"/>
<dbReference type="FunFam" id="3.40.630.30:FF:000047">
    <property type="entry name" value="Acetyltransferase, GNAT family"/>
    <property type="match status" value="1"/>
</dbReference>
<comment type="caution">
    <text evidence="2">The sequence shown here is derived from an EMBL/GenBank/DDBJ whole genome shotgun (WGS) entry which is preliminary data.</text>
</comment>
<reference evidence="2" key="1">
    <citation type="submission" date="2020-02" db="EMBL/GenBank/DDBJ databases">
        <title>Delineation of the pyrene-degrading pathway in Roseobacter clade bacteria by genomic analysis.</title>
        <authorList>
            <person name="Zhou H."/>
            <person name="Wang H."/>
        </authorList>
    </citation>
    <scope>NUCLEOTIDE SEQUENCE</scope>
    <source>
        <strain evidence="2">PrR005</strain>
    </source>
</reference>
<feature type="domain" description="N-acetyltransferase" evidence="1">
    <location>
        <begin position="35"/>
        <end position="193"/>
    </location>
</feature>
<dbReference type="Pfam" id="PF13302">
    <property type="entry name" value="Acetyltransf_3"/>
    <property type="match status" value="1"/>
</dbReference>
<name>A0A6B2NX68_9RHOB</name>
<gene>
    <name evidence="2" type="ORF">G0P99_24130</name>
</gene>
<dbReference type="PANTHER" id="PTHR43441:SF2">
    <property type="entry name" value="FAMILY ACETYLTRANSFERASE, PUTATIVE (AFU_ORTHOLOGUE AFUA_7G00850)-RELATED"/>
    <property type="match status" value="1"/>
</dbReference>
<dbReference type="AlphaFoldDB" id="A0A6B2NX68"/>
<dbReference type="InterPro" id="IPR016181">
    <property type="entry name" value="Acyl_CoA_acyltransferase"/>
</dbReference>
<dbReference type="Gene3D" id="3.40.630.30">
    <property type="match status" value="1"/>
</dbReference>
<dbReference type="PANTHER" id="PTHR43441">
    <property type="entry name" value="RIBOSOMAL-PROTEIN-SERINE ACETYLTRANSFERASE"/>
    <property type="match status" value="1"/>
</dbReference>